<feature type="region of interest" description="Disordered" evidence="5">
    <location>
        <begin position="672"/>
        <end position="735"/>
    </location>
</feature>
<name>A0A1A8ZGH5_PLAOA</name>
<evidence type="ECO:0000313" key="9">
    <source>
        <dbReference type="Proteomes" id="UP000078555"/>
    </source>
</evidence>
<dbReference type="GO" id="GO:0006886">
    <property type="term" value="P:intracellular protein transport"/>
    <property type="evidence" value="ECO:0007669"/>
    <property type="project" value="TreeGrafter"/>
</dbReference>
<keyword evidence="1 3" id="KW-0547">Nucleotide-binding</keyword>
<dbReference type="Proteomes" id="UP000078550">
    <property type="component" value="Unassembled WGS sequence"/>
</dbReference>
<evidence type="ECO:0000256" key="4">
    <source>
        <dbReference type="PIRSR" id="PIRSR606689-2"/>
    </source>
</evidence>
<dbReference type="InterPro" id="IPR006689">
    <property type="entry name" value="Small_GTPase_ARF/SAR"/>
</dbReference>
<dbReference type="PROSITE" id="PS00675">
    <property type="entry name" value="SIGMA54_INTERACT_1"/>
    <property type="match status" value="1"/>
</dbReference>
<dbReference type="GO" id="GO:0034067">
    <property type="term" value="P:protein localization to Golgi apparatus"/>
    <property type="evidence" value="ECO:0007669"/>
    <property type="project" value="TreeGrafter"/>
</dbReference>
<protein>
    <submittedName>
        <fullName evidence="6">Uncharacterized protein</fullName>
    </submittedName>
</protein>
<keyword evidence="9" id="KW-1185">Reference proteome</keyword>
<evidence type="ECO:0000313" key="8">
    <source>
        <dbReference type="Proteomes" id="UP000078550"/>
    </source>
</evidence>
<keyword evidence="4" id="KW-0460">Magnesium</keyword>
<sequence length="854" mass="98893">MCVAKWKKGEDNMFSLFKAVFSNAQDGKDFKILIIGESGSGKTSLFNLICSYHNKSKYDILNTEVAKGDRNSNCALGFNTKKINFDKKNLKIYDLEGTSTNTIDIYDCYYEDTDVIFYVIDAKCEKHIFKVIFYLSCLGISTNNDNKEKKIKKHLFLKPIIILGNKSEDSSSFFSAPCISNYVKSIDVYTNGKFWQFALSSDNVHLGYYLGALYERVVHYFIERNLSLEEFLEYEKATHDKKGDALNEKGDMHNEKRTINDEKTQCPKKGYMEAPPKDEVVRKCNALINDIRNNKKRFISVEEVEGNELLSNMMKNIINEKINDYKRIPINVYNISVLKNKGIYEVIEIAFVKYFNKNMNTKEEDTQDSNEVKPMVENSFSASGNNSHSKKEQRDIFFADACAKNVMEMRNSMFAGEFCRGDTDVVHYSNEYKSGSTKYGKRCDYESSSVYPFFPTTNPKSDYTCKQNYSLHNNRMYNHKREKSKNTQNNAYAMYECNDDTVNLFIEHIQHLHFGKNTCEKLQNKFPFLHKHSSRRKENFKIFKGKQKSKSELDGNLQKEEAERGSHLEEVLQQNRRKGDQSTEEVKQEHVGEETLAQKGTYEQREIYWERETYAERDTIDGINTPVGKTSDSNDKQKGKLINEFFNSAEMNTNHGECPNVEGKIRTNENEATHEEFNRGDDTYAEQKKEGTNDREDGCKKGKEQKADNAIKELHERESVHESNSEDVKEEENIEEREKKQIISKETLIFSEAIGDEYCTDNNSQTDYSSNEEKGKRKVYDFHGSSSNSNNVEDTVDHVYKGKVSKKRYSIIEKKKKKKDLCNKETNDLGENSSNSFEDVNLMNIMCFDSLNEI</sequence>
<reference evidence="6" key="2">
    <citation type="submission" date="2016-05" db="EMBL/GenBank/DDBJ databases">
        <authorList>
            <person name="Lavstsen T."/>
            <person name="Jespersen J.S."/>
        </authorList>
    </citation>
    <scope>NUCLEOTIDE SEQUENCE [LARGE SCALE GENOMIC DNA]</scope>
</reference>
<dbReference type="EMBL" id="FLRD01000125">
    <property type="protein sequence ID" value="SBT42941.1"/>
    <property type="molecule type" value="Genomic_DNA"/>
</dbReference>
<feature type="binding site" evidence="3">
    <location>
        <begin position="36"/>
        <end position="43"/>
    </location>
    <ligand>
        <name>GTP</name>
        <dbReference type="ChEBI" id="CHEBI:37565"/>
    </ligand>
</feature>
<evidence type="ECO:0000256" key="2">
    <source>
        <dbReference type="ARBA" id="ARBA00023134"/>
    </source>
</evidence>
<proteinExistence type="predicted"/>
<dbReference type="InterPro" id="IPR024156">
    <property type="entry name" value="Small_GTPase_ARF"/>
</dbReference>
<evidence type="ECO:0000256" key="3">
    <source>
        <dbReference type="PIRSR" id="PIRSR606689-1"/>
    </source>
</evidence>
<dbReference type="AlphaFoldDB" id="A0A1A8ZGH5"/>
<dbReference type="Pfam" id="PF00025">
    <property type="entry name" value="Arf"/>
    <property type="match status" value="1"/>
</dbReference>
<evidence type="ECO:0000256" key="1">
    <source>
        <dbReference type="ARBA" id="ARBA00022741"/>
    </source>
</evidence>
<dbReference type="PANTHER" id="PTHR45909:SF1">
    <property type="entry name" value="ADP-RIBOSYLATION FACTOR-RELATED PROTEIN 1"/>
    <property type="match status" value="1"/>
</dbReference>
<evidence type="ECO:0000313" key="6">
    <source>
        <dbReference type="EMBL" id="SBT42941.1"/>
    </source>
</evidence>
<feature type="compositionally biased region" description="Basic and acidic residues" evidence="5">
    <location>
        <begin position="672"/>
        <end position="727"/>
    </location>
</feature>
<dbReference type="GO" id="GO:0003924">
    <property type="term" value="F:GTPase activity"/>
    <property type="evidence" value="ECO:0007669"/>
    <property type="project" value="InterPro"/>
</dbReference>
<evidence type="ECO:0000256" key="5">
    <source>
        <dbReference type="SAM" id="MobiDB-lite"/>
    </source>
</evidence>
<dbReference type="SUPFAM" id="SSF52540">
    <property type="entry name" value="P-loop containing nucleoside triphosphate hydrolases"/>
    <property type="match status" value="1"/>
</dbReference>
<dbReference type="EMBL" id="FLRE01000166">
    <property type="protein sequence ID" value="SBT43394.1"/>
    <property type="molecule type" value="Genomic_DNA"/>
</dbReference>
<feature type="binding site" evidence="4">
    <location>
        <position position="43"/>
    </location>
    <ligand>
        <name>Mg(2+)</name>
        <dbReference type="ChEBI" id="CHEBI:18420"/>
    </ligand>
</feature>
<keyword evidence="2 3" id="KW-0342">GTP-binding</keyword>
<gene>
    <name evidence="6" type="ORF">POVWA1_046990</name>
    <name evidence="7" type="ORF">POVWA2_045870</name>
</gene>
<dbReference type="GO" id="GO:0005794">
    <property type="term" value="C:Golgi apparatus"/>
    <property type="evidence" value="ECO:0007669"/>
    <property type="project" value="TreeGrafter"/>
</dbReference>
<dbReference type="Proteomes" id="UP000078555">
    <property type="component" value="Unassembled WGS sequence"/>
</dbReference>
<keyword evidence="4" id="KW-0479">Metal-binding</keyword>
<feature type="region of interest" description="Disordered" evidence="5">
    <location>
        <begin position="539"/>
        <end position="599"/>
    </location>
</feature>
<feature type="binding site" evidence="3">
    <location>
        <position position="97"/>
    </location>
    <ligand>
        <name>GTP</name>
        <dbReference type="ChEBI" id="CHEBI:37565"/>
    </ligand>
</feature>
<dbReference type="GO" id="GO:0005525">
    <property type="term" value="F:GTP binding"/>
    <property type="evidence" value="ECO:0007669"/>
    <property type="project" value="UniProtKB-KW"/>
</dbReference>
<dbReference type="GO" id="GO:0043001">
    <property type="term" value="P:Golgi to plasma membrane protein transport"/>
    <property type="evidence" value="ECO:0007669"/>
    <property type="project" value="TreeGrafter"/>
</dbReference>
<dbReference type="InterPro" id="IPR027417">
    <property type="entry name" value="P-loop_NTPase"/>
</dbReference>
<dbReference type="GO" id="GO:0046872">
    <property type="term" value="F:metal ion binding"/>
    <property type="evidence" value="ECO:0007669"/>
    <property type="project" value="UniProtKB-KW"/>
</dbReference>
<dbReference type="PANTHER" id="PTHR45909">
    <property type="entry name" value="ADP-RIBOSYLATION FACTOR-RELATED PROTEIN 1"/>
    <property type="match status" value="1"/>
</dbReference>
<reference evidence="8 9" key="1">
    <citation type="submission" date="2016-05" db="EMBL/GenBank/DDBJ databases">
        <authorList>
            <person name="Naeem Raeece"/>
        </authorList>
    </citation>
    <scope>NUCLEOTIDE SEQUENCE [LARGE SCALE GENOMIC DNA]</scope>
</reference>
<evidence type="ECO:0000313" key="7">
    <source>
        <dbReference type="EMBL" id="SBT43394.1"/>
    </source>
</evidence>
<dbReference type="Gene3D" id="3.40.50.300">
    <property type="entry name" value="P-loop containing nucleotide triphosphate hydrolases"/>
    <property type="match status" value="1"/>
</dbReference>
<dbReference type="InterPro" id="IPR025662">
    <property type="entry name" value="Sigma_54_int_dom_ATP-bd_1"/>
</dbReference>
<accession>A0A1A8ZGH5</accession>
<feature type="compositionally biased region" description="Basic and acidic residues" evidence="5">
    <location>
        <begin position="577"/>
        <end position="593"/>
    </location>
</feature>
<feature type="compositionally biased region" description="Basic and acidic residues" evidence="5">
    <location>
        <begin position="549"/>
        <end position="570"/>
    </location>
</feature>
<organism evidence="6 9">
    <name type="scientific">Plasmodium ovale wallikeri</name>
    <dbReference type="NCBI Taxonomy" id="864142"/>
    <lineage>
        <taxon>Eukaryota</taxon>
        <taxon>Sar</taxon>
        <taxon>Alveolata</taxon>
        <taxon>Apicomplexa</taxon>
        <taxon>Aconoidasida</taxon>
        <taxon>Haemosporida</taxon>
        <taxon>Plasmodiidae</taxon>
        <taxon>Plasmodium</taxon>
        <taxon>Plasmodium (Plasmodium)</taxon>
    </lineage>
</organism>